<gene>
    <name evidence="2" type="ORF">MRX98_01460</name>
</gene>
<dbReference type="RefSeq" id="WP_246902384.1">
    <property type="nucleotide sequence ID" value="NZ_JALJRB010000001.1"/>
</dbReference>
<protein>
    <submittedName>
        <fullName evidence="2">PilZ domain-containing protein</fullName>
    </submittedName>
</protein>
<sequence>MAETGKVQGRKLLALFEYLIEKQVIISMHIEGTDFERLTCVTGLKASPTGGRLLCIDRPAGFVDQAAKVGDVVLKFNFNGPDRLEYIFTTRGVRHQGRELETPLPEVVERIQRRKDFRMETPPGVRLLVKQDKLHAILDLINVSLGGAFTVLRKHNLKNLQGSLFKEGQPIVNAGILVPAGKDYDEQVIIIQKAEVRRIEHDKPNNRYRYAFQFTALDSRERHKLTQAIYHFQRQFLKRR</sequence>
<reference evidence="2" key="1">
    <citation type="submission" date="2022-04" db="EMBL/GenBank/DDBJ databases">
        <title>Desulfatitalea alkaliphila sp. nov., a novel anaerobic sulfate-reducing bacterium isolated from terrestrial mud volcano, Taman Peninsula, Russia.</title>
        <authorList>
            <person name="Khomyakova M.A."/>
            <person name="Merkel A.Y."/>
            <person name="Slobodkin A.I."/>
        </authorList>
    </citation>
    <scope>NUCLEOTIDE SEQUENCE</scope>
    <source>
        <strain evidence="2">M08but</strain>
    </source>
</reference>
<proteinExistence type="predicted"/>
<accession>A0AA41UI33</accession>
<dbReference type="Pfam" id="PF07238">
    <property type="entry name" value="PilZ"/>
    <property type="match status" value="1"/>
</dbReference>
<dbReference type="AlphaFoldDB" id="A0AA41UI33"/>
<evidence type="ECO:0000313" key="3">
    <source>
        <dbReference type="Proteomes" id="UP001165427"/>
    </source>
</evidence>
<name>A0AA41UI33_9BACT</name>
<dbReference type="GO" id="GO:0035438">
    <property type="term" value="F:cyclic-di-GMP binding"/>
    <property type="evidence" value="ECO:0007669"/>
    <property type="project" value="InterPro"/>
</dbReference>
<dbReference type="EMBL" id="JALJRB010000001">
    <property type="protein sequence ID" value="MCJ8499227.1"/>
    <property type="molecule type" value="Genomic_DNA"/>
</dbReference>
<comment type="caution">
    <text evidence="2">The sequence shown here is derived from an EMBL/GenBank/DDBJ whole genome shotgun (WGS) entry which is preliminary data.</text>
</comment>
<dbReference type="Gene3D" id="2.40.10.220">
    <property type="entry name" value="predicted glycosyltransferase like domains"/>
    <property type="match status" value="1"/>
</dbReference>
<dbReference type="Proteomes" id="UP001165427">
    <property type="component" value="Unassembled WGS sequence"/>
</dbReference>
<keyword evidence="3" id="KW-1185">Reference proteome</keyword>
<dbReference type="InterPro" id="IPR009875">
    <property type="entry name" value="PilZ_domain"/>
</dbReference>
<evidence type="ECO:0000313" key="2">
    <source>
        <dbReference type="EMBL" id="MCJ8499227.1"/>
    </source>
</evidence>
<organism evidence="2 3">
    <name type="scientific">Desulfatitalea alkaliphila</name>
    <dbReference type="NCBI Taxonomy" id="2929485"/>
    <lineage>
        <taxon>Bacteria</taxon>
        <taxon>Pseudomonadati</taxon>
        <taxon>Thermodesulfobacteriota</taxon>
        <taxon>Desulfobacteria</taxon>
        <taxon>Desulfobacterales</taxon>
        <taxon>Desulfosarcinaceae</taxon>
        <taxon>Desulfatitalea</taxon>
    </lineage>
</organism>
<feature type="domain" description="PilZ" evidence="1">
    <location>
        <begin position="112"/>
        <end position="230"/>
    </location>
</feature>
<evidence type="ECO:0000259" key="1">
    <source>
        <dbReference type="Pfam" id="PF07238"/>
    </source>
</evidence>